<dbReference type="Gramene" id="scaffold_400935.1">
    <property type="protein sequence ID" value="scaffold_400935.1"/>
    <property type="gene ID" value="scaffold_400935.1"/>
</dbReference>
<reference evidence="2" key="1">
    <citation type="journal article" date="2011" name="Nat. Genet.">
        <title>The Arabidopsis lyrata genome sequence and the basis of rapid genome size change.</title>
        <authorList>
            <person name="Hu T.T."/>
            <person name="Pattyn P."/>
            <person name="Bakker E.G."/>
            <person name="Cao J."/>
            <person name="Cheng J.-F."/>
            <person name="Clark R.M."/>
            <person name="Fahlgren N."/>
            <person name="Fawcett J.A."/>
            <person name="Grimwood J."/>
            <person name="Gundlach H."/>
            <person name="Haberer G."/>
            <person name="Hollister J.D."/>
            <person name="Ossowski S."/>
            <person name="Ottilar R.P."/>
            <person name="Salamov A.A."/>
            <person name="Schneeberger K."/>
            <person name="Spannagl M."/>
            <person name="Wang X."/>
            <person name="Yang L."/>
            <person name="Nasrallah M.E."/>
            <person name="Bergelson J."/>
            <person name="Carrington J.C."/>
            <person name="Gaut B.S."/>
            <person name="Schmutz J."/>
            <person name="Mayer K.F.X."/>
            <person name="Van de Peer Y."/>
            <person name="Grigoriev I.V."/>
            <person name="Nordborg M."/>
            <person name="Weigel D."/>
            <person name="Guo Y.-L."/>
        </authorList>
    </citation>
    <scope>NUCLEOTIDE SEQUENCE [LARGE SCALE GENOMIC DNA]</scope>
    <source>
        <strain evidence="2">cv. MN47</strain>
    </source>
</reference>
<sequence>MVKSTTRSTSSEWSTAPMVPSMFCYKGLCSLSSEIPTILPLGLIDVTVIQGSSTSVARGYLM</sequence>
<name>D7LE82_ARALL</name>
<dbReference type="AlphaFoldDB" id="D7LE82"/>
<evidence type="ECO:0000313" key="2">
    <source>
        <dbReference type="Proteomes" id="UP000008694"/>
    </source>
</evidence>
<dbReference type="Proteomes" id="UP000008694">
    <property type="component" value="Unassembled WGS sequence"/>
</dbReference>
<gene>
    <name evidence="1" type="ORF">ARALYDRAFT_901434</name>
</gene>
<keyword evidence="2" id="KW-1185">Reference proteome</keyword>
<protein>
    <submittedName>
        <fullName evidence="1">Predicted protein</fullName>
    </submittedName>
</protein>
<evidence type="ECO:0000313" key="1">
    <source>
        <dbReference type="EMBL" id="EFH57070.1"/>
    </source>
</evidence>
<dbReference type="HOGENOM" id="CLU_2907137_0_0_1"/>
<dbReference type="EMBL" id="GL348716">
    <property type="protein sequence ID" value="EFH57070.1"/>
    <property type="molecule type" value="Genomic_DNA"/>
</dbReference>
<proteinExistence type="predicted"/>
<organism evidence="2">
    <name type="scientific">Arabidopsis lyrata subsp. lyrata</name>
    <name type="common">Lyre-leaved rock-cress</name>
    <dbReference type="NCBI Taxonomy" id="81972"/>
    <lineage>
        <taxon>Eukaryota</taxon>
        <taxon>Viridiplantae</taxon>
        <taxon>Streptophyta</taxon>
        <taxon>Embryophyta</taxon>
        <taxon>Tracheophyta</taxon>
        <taxon>Spermatophyta</taxon>
        <taxon>Magnoliopsida</taxon>
        <taxon>eudicotyledons</taxon>
        <taxon>Gunneridae</taxon>
        <taxon>Pentapetalae</taxon>
        <taxon>rosids</taxon>
        <taxon>malvids</taxon>
        <taxon>Brassicales</taxon>
        <taxon>Brassicaceae</taxon>
        <taxon>Camelineae</taxon>
        <taxon>Arabidopsis</taxon>
    </lineage>
</organism>
<accession>D7LE82</accession>